<dbReference type="InterPro" id="IPR004167">
    <property type="entry name" value="PSBD"/>
</dbReference>
<dbReference type="AlphaFoldDB" id="A0A2J8A4M7"/>
<dbReference type="InterPro" id="IPR003016">
    <property type="entry name" value="2-oxoA_DH_lipoyl-BS"/>
</dbReference>
<feature type="domain" description="Lipoyl-binding" evidence="6">
    <location>
        <begin position="1"/>
        <end position="72"/>
    </location>
</feature>
<dbReference type="GO" id="GO:0006086">
    <property type="term" value="P:pyruvate decarboxylation to acetyl-CoA"/>
    <property type="evidence" value="ECO:0007669"/>
    <property type="project" value="InterPro"/>
</dbReference>
<dbReference type="InterPro" id="IPR001078">
    <property type="entry name" value="2-oxoacid_DH_actylTfrase"/>
</dbReference>
<dbReference type="Pfam" id="PF00364">
    <property type="entry name" value="Biotin_lipoyl"/>
    <property type="match status" value="2"/>
</dbReference>
<dbReference type="CDD" id="cd06849">
    <property type="entry name" value="lipoyl_domain"/>
    <property type="match status" value="2"/>
</dbReference>
<dbReference type="SUPFAM" id="SSF52777">
    <property type="entry name" value="CoA-dependent acyltransferases"/>
    <property type="match status" value="1"/>
</dbReference>
<dbReference type="SUPFAM" id="SSF47005">
    <property type="entry name" value="Peripheral subunit-binding domain of 2-oxo acid dehydrogenase complex"/>
    <property type="match status" value="1"/>
</dbReference>
<feature type="domain" description="Peripheral subunit-binding (PSBD)" evidence="7">
    <location>
        <begin position="252"/>
        <end position="289"/>
    </location>
</feature>
<feature type="domain" description="Lipoyl-binding" evidence="6">
    <location>
        <begin position="122"/>
        <end position="200"/>
    </location>
</feature>
<dbReference type="GO" id="GO:0016746">
    <property type="term" value="F:acyltransferase activity"/>
    <property type="evidence" value="ECO:0007669"/>
    <property type="project" value="UniProtKB-KW"/>
</dbReference>
<dbReference type="Pfam" id="PF02817">
    <property type="entry name" value="E3_binding"/>
    <property type="match status" value="1"/>
</dbReference>
<name>A0A2J8A4M7_9CHLO</name>
<proteinExistence type="inferred from homology"/>
<dbReference type="InterPro" id="IPR023213">
    <property type="entry name" value="CAT-like_dom_sf"/>
</dbReference>
<evidence type="ECO:0000259" key="6">
    <source>
        <dbReference type="PROSITE" id="PS50968"/>
    </source>
</evidence>
<keyword evidence="9" id="KW-1185">Reference proteome</keyword>
<dbReference type="InterPro" id="IPR045257">
    <property type="entry name" value="E2/Pdx1"/>
</dbReference>
<keyword evidence="4 8" id="KW-0808">Transferase</keyword>
<dbReference type="InterPro" id="IPR036625">
    <property type="entry name" value="E3-bd_dom_sf"/>
</dbReference>
<evidence type="ECO:0000259" key="7">
    <source>
        <dbReference type="PROSITE" id="PS51826"/>
    </source>
</evidence>
<gene>
    <name evidence="8" type="ORF">TSOC_006070</name>
</gene>
<evidence type="ECO:0000256" key="4">
    <source>
        <dbReference type="RuleBase" id="RU003423"/>
    </source>
</evidence>
<comment type="caution">
    <text evidence="8">The sequence shown here is derived from an EMBL/GenBank/DDBJ whole genome shotgun (WGS) entry which is preliminary data.</text>
</comment>
<dbReference type="GO" id="GO:0045254">
    <property type="term" value="C:pyruvate dehydrogenase complex"/>
    <property type="evidence" value="ECO:0007669"/>
    <property type="project" value="InterPro"/>
</dbReference>
<evidence type="ECO:0000256" key="5">
    <source>
        <dbReference type="SAM" id="MobiDB-lite"/>
    </source>
</evidence>
<dbReference type="InterPro" id="IPR011053">
    <property type="entry name" value="Single_hybrid_motif"/>
</dbReference>
<sequence>MPALSPTMSQGNLVAWHVKLGDEVKSGSVLADIETDKATLAFENQDDGFVAKLLVADGTRDIPIGQPVVVLADDASSIGAFANYSPGGAAPTPATPAASPPPSGSAAPAAAAPAPAKAYPPHIVMTMPSLSPTMDRGNIVEWKVKPGDAIKPGDVMAEIETDKATLGFENVADEGFVARILVPSGARDIPVGAQVAILVEDEASIAAFADYTADGASSSSSGSSGAGAEVVEAVEAAAAAPAAPPRVVASDRLGPAVRHLLGSAGLSPEDVTPTGPRNIITKGDVLAAIEAGVRPGSGAAAAAAAAVAAAAPAPKAPAPAAAAAPPAAKPAPPPASAAPPKPAAPAAAPLPSGGSYTNTPNSQIRRIIAARLLDSKRNTPTMYLSVDAGLDAIADLRAALAAKGTKVSVNDCVLRAVALALRDVPAANVFWDEKAGEIRPFPSIDISVAVATERGLITPIVKGADRKGLLAVAKDVRALALKARENKLKPEEFMGGSFTVSNLGMFGLSSFSAIINPPQAGILAIGGGQERVVLRGGEPAVTTVMTVTLSADSRVYDGELSGAFLESFRNHMEKPYELVGSS</sequence>
<dbReference type="Pfam" id="PF00198">
    <property type="entry name" value="2-oxoacid_dh"/>
    <property type="match status" value="1"/>
</dbReference>
<dbReference type="GO" id="GO:0005739">
    <property type="term" value="C:mitochondrion"/>
    <property type="evidence" value="ECO:0007669"/>
    <property type="project" value="TreeGrafter"/>
</dbReference>
<dbReference type="PROSITE" id="PS00189">
    <property type="entry name" value="LIPOYL"/>
    <property type="match status" value="1"/>
</dbReference>
<dbReference type="PANTHER" id="PTHR23151:SF90">
    <property type="entry name" value="DIHYDROLIPOYLLYSINE-RESIDUE ACETYLTRANSFERASE COMPONENT OF PYRUVATE DEHYDROGENASE COMPLEX, MITOCHONDRIAL-RELATED"/>
    <property type="match status" value="1"/>
</dbReference>
<dbReference type="PROSITE" id="PS51826">
    <property type="entry name" value="PSBD"/>
    <property type="match status" value="1"/>
</dbReference>
<feature type="region of interest" description="Disordered" evidence="5">
    <location>
        <begin position="89"/>
        <end position="111"/>
    </location>
</feature>
<keyword evidence="3" id="KW-0809">Transit peptide</keyword>
<evidence type="ECO:0000256" key="3">
    <source>
        <dbReference type="ARBA" id="ARBA00022946"/>
    </source>
</evidence>
<feature type="compositionally biased region" description="Pro residues" evidence="5">
    <location>
        <begin position="327"/>
        <end position="343"/>
    </location>
</feature>
<comment type="cofactor">
    <cofactor evidence="4">
        <name>(R)-lipoate</name>
        <dbReference type="ChEBI" id="CHEBI:83088"/>
    </cofactor>
</comment>
<dbReference type="PANTHER" id="PTHR23151">
    <property type="entry name" value="DIHYDROLIPOAMIDE ACETYL/SUCCINYL-TRANSFERASE-RELATED"/>
    <property type="match status" value="1"/>
</dbReference>
<keyword evidence="2 4" id="KW-0450">Lipoyl</keyword>
<evidence type="ECO:0000313" key="9">
    <source>
        <dbReference type="Proteomes" id="UP000236333"/>
    </source>
</evidence>
<dbReference type="OrthoDB" id="537444at2759"/>
<dbReference type="Proteomes" id="UP000236333">
    <property type="component" value="Unassembled WGS sequence"/>
</dbReference>
<dbReference type="EC" id="2.3.1.-" evidence="4"/>
<evidence type="ECO:0000256" key="2">
    <source>
        <dbReference type="ARBA" id="ARBA00022823"/>
    </source>
</evidence>
<dbReference type="PROSITE" id="PS50968">
    <property type="entry name" value="BIOTINYL_LIPOYL"/>
    <property type="match status" value="2"/>
</dbReference>
<protein>
    <recommendedName>
        <fullName evidence="4">Dihydrolipoamide acetyltransferase component of pyruvate dehydrogenase complex</fullName>
        <ecNumber evidence="4">2.3.1.-</ecNumber>
    </recommendedName>
</protein>
<dbReference type="FunFam" id="2.40.50.100:FF:000010">
    <property type="entry name" value="Acetyltransferase component of pyruvate dehydrogenase complex"/>
    <property type="match status" value="2"/>
</dbReference>
<organism evidence="8 9">
    <name type="scientific">Tetrabaena socialis</name>
    <dbReference type="NCBI Taxonomy" id="47790"/>
    <lineage>
        <taxon>Eukaryota</taxon>
        <taxon>Viridiplantae</taxon>
        <taxon>Chlorophyta</taxon>
        <taxon>core chlorophytes</taxon>
        <taxon>Chlorophyceae</taxon>
        <taxon>CS clade</taxon>
        <taxon>Chlamydomonadales</taxon>
        <taxon>Tetrabaenaceae</taxon>
        <taxon>Tetrabaena</taxon>
    </lineage>
</organism>
<dbReference type="SUPFAM" id="SSF51230">
    <property type="entry name" value="Single hybrid motif"/>
    <property type="match status" value="2"/>
</dbReference>
<accession>A0A2J8A4M7</accession>
<dbReference type="Gene3D" id="4.10.320.10">
    <property type="entry name" value="E3-binding domain"/>
    <property type="match status" value="1"/>
</dbReference>
<dbReference type="Gene3D" id="3.30.559.10">
    <property type="entry name" value="Chloramphenicol acetyltransferase-like domain"/>
    <property type="match status" value="1"/>
</dbReference>
<reference evidence="8 9" key="1">
    <citation type="journal article" date="2017" name="Mol. Biol. Evol.">
        <title>The 4-celled Tetrabaena socialis nuclear genome reveals the essential components for genetic control of cell number at the origin of multicellularity in the volvocine lineage.</title>
        <authorList>
            <person name="Featherston J."/>
            <person name="Arakaki Y."/>
            <person name="Hanschen E.R."/>
            <person name="Ferris P.J."/>
            <person name="Michod R.E."/>
            <person name="Olson B.J.S.C."/>
            <person name="Nozaki H."/>
            <person name="Durand P.M."/>
        </authorList>
    </citation>
    <scope>NUCLEOTIDE SEQUENCE [LARGE SCALE GENOMIC DNA]</scope>
    <source>
        <strain evidence="8 9">NIES-571</strain>
    </source>
</reference>
<dbReference type="EMBL" id="PGGS01000178">
    <property type="protein sequence ID" value="PNH07466.1"/>
    <property type="molecule type" value="Genomic_DNA"/>
</dbReference>
<keyword evidence="4" id="KW-0012">Acyltransferase</keyword>
<feature type="region of interest" description="Disordered" evidence="5">
    <location>
        <begin position="317"/>
        <end position="359"/>
    </location>
</feature>
<dbReference type="InterPro" id="IPR000089">
    <property type="entry name" value="Biotin_lipoyl"/>
</dbReference>
<feature type="compositionally biased region" description="Low complexity" evidence="5">
    <location>
        <begin position="317"/>
        <end position="326"/>
    </location>
</feature>
<evidence type="ECO:0000313" key="8">
    <source>
        <dbReference type="EMBL" id="PNH07466.1"/>
    </source>
</evidence>
<evidence type="ECO:0000256" key="1">
    <source>
        <dbReference type="ARBA" id="ARBA00007317"/>
    </source>
</evidence>
<dbReference type="Gene3D" id="2.40.50.100">
    <property type="match status" value="2"/>
</dbReference>
<comment type="similarity">
    <text evidence="1 4">Belongs to the 2-oxoacid dehydrogenase family.</text>
</comment>